<dbReference type="EMBL" id="LR134523">
    <property type="protein sequence ID" value="VEJ35869.1"/>
    <property type="molecule type" value="Genomic_DNA"/>
</dbReference>
<dbReference type="SMART" id="SM00331">
    <property type="entry name" value="PP2C_SIG"/>
    <property type="match status" value="1"/>
</dbReference>
<dbReference type="Proteomes" id="UP000269544">
    <property type="component" value="Chromosome"/>
</dbReference>
<dbReference type="InterPro" id="IPR001932">
    <property type="entry name" value="PPM-type_phosphatase-like_dom"/>
</dbReference>
<proteinExistence type="predicted"/>
<dbReference type="AlphaFoldDB" id="A0A448V212"/>
<dbReference type="SUPFAM" id="SSF55785">
    <property type="entry name" value="PYP-like sensor domain (PAS domain)"/>
    <property type="match status" value="1"/>
</dbReference>
<keyword evidence="4" id="KW-1185">Reference proteome</keyword>
<feature type="domain" description="PPM-type phosphatase" evidence="2">
    <location>
        <begin position="151"/>
        <end position="365"/>
    </location>
</feature>
<name>A0A448V212_9FIRM</name>
<dbReference type="GO" id="GO:0016791">
    <property type="term" value="F:phosphatase activity"/>
    <property type="evidence" value="ECO:0007669"/>
    <property type="project" value="TreeGrafter"/>
</dbReference>
<dbReference type="Gene3D" id="3.30.450.20">
    <property type="entry name" value="PAS domain"/>
    <property type="match status" value="1"/>
</dbReference>
<dbReference type="Pfam" id="PF07228">
    <property type="entry name" value="SpoIIE"/>
    <property type="match status" value="1"/>
</dbReference>
<sequence>MKDSDILSGQMDIKLLDTMSDLIRVVDENNEVIFVNEAMRRVQGMDIGLLCPAGDDGNPNGLCDFRMTARCLASGENIQREVLFEDKYYSVKTNPIRSSKGKIVGAIEVFRDKSMEKNLQVELIEKNRSLIEEQMAAANIQQALLPRRGYTEKMHMDFFYRPAEVLSGDFFDLLEVDEHHTVIYIADTVGHGFASSMVNMFISQTMRNLDPEILIDPTVAIVELGERFRDLHLPETIYFTMFLGVYCDTDRSFTYVNAGHDCPPLLKRKNRVRLLLNSGFPVSRLVQGTFYECRKAYLKRGDELLFYTDGITECRDQKQRQFGVEALRELFSGDEPSMLEHIVHTLEDYIHQDIVDDMSCVYIRMI</sequence>
<dbReference type="PANTHER" id="PTHR43156:SF2">
    <property type="entry name" value="STAGE II SPORULATION PROTEIN E"/>
    <property type="match status" value="1"/>
</dbReference>
<reference evidence="3 4" key="1">
    <citation type="submission" date="2018-12" db="EMBL/GenBank/DDBJ databases">
        <authorList>
            <consortium name="Pathogen Informatics"/>
        </authorList>
    </citation>
    <scope>NUCLEOTIDE SEQUENCE [LARGE SCALE GENOMIC DNA]</scope>
    <source>
        <strain evidence="3 4">NCTC13079</strain>
    </source>
</reference>
<dbReference type="EC" id="3.1.3.3" evidence="3"/>
<dbReference type="InterPro" id="IPR036457">
    <property type="entry name" value="PPM-type-like_dom_sf"/>
</dbReference>
<dbReference type="RefSeq" id="WP_126465623.1">
    <property type="nucleotide sequence ID" value="NZ_LR134523.1"/>
</dbReference>
<accession>A0A448V212</accession>
<dbReference type="OrthoDB" id="9763484at2"/>
<evidence type="ECO:0000256" key="1">
    <source>
        <dbReference type="ARBA" id="ARBA00022801"/>
    </source>
</evidence>
<dbReference type="KEGG" id="piv:NCTC13079_01053"/>
<dbReference type="InterPro" id="IPR052016">
    <property type="entry name" value="Bact_Sigma-Reg"/>
</dbReference>
<keyword evidence="1 3" id="KW-0378">Hydrolase</keyword>
<dbReference type="Gene3D" id="3.60.40.10">
    <property type="entry name" value="PPM-type phosphatase domain"/>
    <property type="match status" value="1"/>
</dbReference>
<evidence type="ECO:0000259" key="2">
    <source>
        <dbReference type="SMART" id="SM00331"/>
    </source>
</evidence>
<dbReference type="SUPFAM" id="SSF81606">
    <property type="entry name" value="PP2C-like"/>
    <property type="match status" value="1"/>
</dbReference>
<gene>
    <name evidence="3" type="primary">rsbU</name>
    <name evidence="3" type="ORF">NCTC13079_01053</name>
</gene>
<dbReference type="PANTHER" id="PTHR43156">
    <property type="entry name" value="STAGE II SPORULATION PROTEIN E-RELATED"/>
    <property type="match status" value="1"/>
</dbReference>
<evidence type="ECO:0000313" key="3">
    <source>
        <dbReference type="EMBL" id="VEJ35869.1"/>
    </source>
</evidence>
<organism evidence="3 4">
    <name type="scientific">Aedoeadaptatus ivorii</name>
    <dbReference type="NCBI Taxonomy" id="54006"/>
    <lineage>
        <taxon>Bacteria</taxon>
        <taxon>Bacillati</taxon>
        <taxon>Bacillota</taxon>
        <taxon>Tissierellia</taxon>
        <taxon>Tissierellales</taxon>
        <taxon>Peptoniphilaceae</taxon>
        <taxon>Aedoeadaptatus</taxon>
    </lineage>
</organism>
<evidence type="ECO:0000313" key="4">
    <source>
        <dbReference type="Proteomes" id="UP000269544"/>
    </source>
</evidence>
<protein>
    <submittedName>
        <fullName evidence="3">Phosphoserine phosphatase rsbU</fullName>
        <ecNumber evidence="3">3.1.3.3</ecNumber>
    </submittedName>
</protein>
<dbReference type="InterPro" id="IPR035965">
    <property type="entry name" value="PAS-like_dom_sf"/>
</dbReference>